<accession>A0A9X5H3K5</accession>
<dbReference type="EMBL" id="VIRB01000011">
    <property type="protein sequence ID" value="NDO67357.1"/>
    <property type="molecule type" value="Genomic_DNA"/>
</dbReference>
<dbReference type="AlphaFoldDB" id="A0A9X5H3K5"/>
<organism evidence="1 2">
    <name type="scientific">Schaedlerella arabinosiphila</name>
    <dbReference type="NCBI Taxonomy" id="2044587"/>
    <lineage>
        <taxon>Bacteria</taxon>
        <taxon>Bacillati</taxon>
        <taxon>Bacillota</taxon>
        <taxon>Clostridia</taxon>
        <taxon>Lachnospirales</taxon>
        <taxon>Lachnospiraceae</taxon>
        <taxon>Schaedlerella</taxon>
    </lineage>
</organism>
<reference evidence="1 2" key="1">
    <citation type="submission" date="2019-07" db="EMBL/GenBank/DDBJ databases">
        <title>Draft genome sequences of 15 bacterial species constituting the stable defined intestinal microbiota of the GM15 gnotobiotic mouse model.</title>
        <authorList>
            <person name="Elie C."/>
            <person name="Mathieu A."/>
            <person name="Saliou A."/>
            <person name="Darnaud M."/>
            <person name="Leulier F."/>
            <person name="Tamellini A."/>
        </authorList>
    </citation>
    <scope>NUCLEOTIDE SEQUENCE [LARGE SCALE GENOMIC DNA]</scope>
    <source>
        <strain evidence="2">ASF 502</strain>
    </source>
</reference>
<dbReference type="RefSeq" id="WP_004068597.1">
    <property type="nucleotide sequence ID" value="NZ_VIRB01000011.1"/>
</dbReference>
<name>A0A9X5H3K5_9FIRM</name>
<proteinExistence type="predicted"/>
<dbReference type="OrthoDB" id="2065865at2"/>
<sequence>MYNTTYKELADSVFSKIKDLDLAQLQEDIAYQIVIGYIKPACVKFQSCNGQDLSNRDEELQEFNFKLNDENFEIISEYMVVQWLDNQILTTNNLKARLTSSDFKSLGLPQQLSKLEELRERYKSENDQLAINKSYKHSKLFDIVKKRKRV</sequence>
<dbReference type="Proteomes" id="UP000474104">
    <property type="component" value="Unassembled WGS sequence"/>
</dbReference>
<evidence type="ECO:0000313" key="1">
    <source>
        <dbReference type="EMBL" id="NDO67357.1"/>
    </source>
</evidence>
<comment type="caution">
    <text evidence="1">The sequence shown here is derived from an EMBL/GenBank/DDBJ whole genome shotgun (WGS) entry which is preliminary data.</text>
</comment>
<evidence type="ECO:0000313" key="2">
    <source>
        <dbReference type="Proteomes" id="UP000474104"/>
    </source>
</evidence>
<gene>
    <name evidence="1" type="ORF">FMM80_00855</name>
</gene>
<protein>
    <submittedName>
        <fullName evidence="1">Uncharacterized protein</fullName>
    </submittedName>
</protein>